<dbReference type="AlphaFoldDB" id="A0ABD2B5M8"/>
<sequence>MAIRKPRRSQTTVVLASVVLDHPFCVVVLQPVPTRPAGFGQRSGASVVFVWDIAPSRQYSRDLEKGWKMVRQAEFPVARPKVVGDRAYILGQLYGVELEIGQSGTMGSQNQGSNHVAKLAVRNIIIYGDDVNNRYFREPEEGKGAYLSQRILFLVTNTTIVLLWLSKVATSSRCAGRPLAKLRGVCSLQRSITSKDPTSDSSRSAYREQSSRIDRGGFDASVHDVRIDLPSSFLSKELRNSSRRSHAVSEDLLADNAIAS</sequence>
<reference evidence="2 3" key="1">
    <citation type="journal article" date="2024" name="Ann. Entomol. Soc. Am.">
        <title>Genomic analyses of the southern and eastern yellowjacket wasps (Hymenoptera: Vespidae) reveal evolutionary signatures of social life.</title>
        <authorList>
            <person name="Catto M.A."/>
            <person name="Caine P.B."/>
            <person name="Orr S.E."/>
            <person name="Hunt B.G."/>
            <person name="Goodisman M.A.D."/>
        </authorList>
    </citation>
    <scope>NUCLEOTIDE SEQUENCE [LARGE SCALE GENOMIC DNA]</scope>
    <source>
        <strain evidence="2">232</strain>
        <tissue evidence="2">Head and thorax</tissue>
    </source>
</reference>
<gene>
    <name evidence="2" type="ORF">V1477_017308</name>
</gene>
<feature type="region of interest" description="Disordered" evidence="1">
    <location>
        <begin position="192"/>
        <end position="212"/>
    </location>
</feature>
<name>A0ABD2B5M8_VESMC</name>
<dbReference type="Proteomes" id="UP001607303">
    <property type="component" value="Unassembled WGS sequence"/>
</dbReference>
<comment type="caution">
    <text evidence="2">The sequence shown here is derived from an EMBL/GenBank/DDBJ whole genome shotgun (WGS) entry which is preliminary data.</text>
</comment>
<proteinExistence type="predicted"/>
<feature type="compositionally biased region" description="Polar residues" evidence="1">
    <location>
        <begin position="192"/>
        <end position="204"/>
    </location>
</feature>
<accession>A0ABD2B5M8</accession>
<protein>
    <submittedName>
        <fullName evidence="2">Uncharacterized protein</fullName>
    </submittedName>
</protein>
<dbReference type="EMBL" id="JAYRBN010000100">
    <property type="protein sequence ID" value="KAL2728032.1"/>
    <property type="molecule type" value="Genomic_DNA"/>
</dbReference>
<evidence type="ECO:0000256" key="1">
    <source>
        <dbReference type="SAM" id="MobiDB-lite"/>
    </source>
</evidence>
<evidence type="ECO:0000313" key="3">
    <source>
        <dbReference type="Proteomes" id="UP001607303"/>
    </source>
</evidence>
<keyword evidence="3" id="KW-1185">Reference proteome</keyword>
<organism evidence="2 3">
    <name type="scientific">Vespula maculifrons</name>
    <name type="common">Eastern yellow jacket</name>
    <name type="synonym">Wasp</name>
    <dbReference type="NCBI Taxonomy" id="7453"/>
    <lineage>
        <taxon>Eukaryota</taxon>
        <taxon>Metazoa</taxon>
        <taxon>Ecdysozoa</taxon>
        <taxon>Arthropoda</taxon>
        <taxon>Hexapoda</taxon>
        <taxon>Insecta</taxon>
        <taxon>Pterygota</taxon>
        <taxon>Neoptera</taxon>
        <taxon>Endopterygota</taxon>
        <taxon>Hymenoptera</taxon>
        <taxon>Apocrita</taxon>
        <taxon>Aculeata</taxon>
        <taxon>Vespoidea</taxon>
        <taxon>Vespidae</taxon>
        <taxon>Vespinae</taxon>
        <taxon>Vespula</taxon>
    </lineage>
</organism>
<evidence type="ECO:0000313" key="2">
    <source>
        <dbReference type="EMBL" id="KAL2728032.1"/>
    </source>
</evidence>